<protein>
    <submittedName>
        <fullName evidence="2">Uncharacterized protein</fullName>
    </submittedName>
</protein>
<evidence type="ECO:0000313" key="3">
    <source>
        <dbReference type="Proteomes" id="UP000815325"/>
    </source>
</evidence>
<evidence type="ECO:0000256" key="1">
    <source>
        <dbReference type="SAM" id="MobiDB-lite"/>
    </source>
</evidence>
<keyword evidence="3" id="KW-1185">Reference proteome</keyword>
<dbReference type="EMBL" id="MU072000">
    <property type="protein sequence ID" value="KAF5825785.1"/>
    <property type="molecule type" value="Genomic_DNA"/>
</dbReference>
<proteinExistence type="predicted"/>
<accession>A0ABQ7FTL1</accession>
<feature type="non-terminal residue" evidence="2">
    <location>
        <position position="260"/>
    </location>
</feature>
<dbReference type="Proteomes" id="UP000815325">
    <property type="component" value="Unassembled WGS sequence"/>
</dbReference>
<name>A0ABQ7FTL1_DUNSA</name>
<feature type="region of interest" description="Disordered" evidence="1">
    <location>
        <begin position="142"/>
        <end position="175"/>
    </location>
</feature>
<gene>
    <name evidence="2" type="ORF">DUNSADRAFT_6969</name>
</gene>
<evidence type="ECO:0000313" key="2">
    <source>
        <dbReference type="EMBL" id="KAF5825785.1"/>
    </source>
</evidence>
<reference evidence="2" key="1">
    <citation type="submission" date="2017-08" db="EMBL/GenBank/DDBJ databases">
        <authorList>
            <person name="Polle J.E."/>
            <person name="Barry K."/>
            <person name="Cushman J."/>
            <person name="Schmutz J."/>
            <person name="Tran D."/>
            <person name="Hathwaick L.T."/>
            <person name="Yim W.C."/>
            <person name="Jenkins J."/>
            <person name="Mckie-Krisberg Z.M."/>
            <person name="Prochnik S."/>
            <person name="Lindquist E."/>
            <person name="Dockter R.B."/>
            <person name="Adam C."/>
            <person name="Molina H."/>
            <person name="Bunkerborg J."/>
            <person name="Jin E."/>
            <person name="Buchheim M."/>
            <person name="Magnuson J."/>
        </authorList>
    </citation>
    <scope>NUCLEOTIDE SEQUENCE</scope>
    <source>
        <strain evidence="2">CCAP 19/18</strain>
    </source>
</reference>
<organism evidence="2 3">
    <name type="scientific">Dunaliella salina</name>
    <name type="common">Green alga</name>
    <name type="synonym">Protococcus salinus</name>
    <dbReference type="NCBI Taxonomy" id="3046"/>
    <lineage>
        <taxon>Eukaryota</taxon>
        <taxon>Viridiplantae</taxon>
        <taxon>Chlorophyta</taxon>
        <taxon>core chlorophytes</taxon>
        <taxon>Chlorophyceae</taxon>
        <taxon>CS clade</taxon>
        <taxon>Chlamydomonadales</taxon>
        <taxon>Dunaliellaceae</taxon>
        <taxon>Dunaliella</taxon>
    </lineage>
</organism>
<sequence length="260" mass="28864">MSSKFTPSVTASELWDARVVASYTVNQLAEQQYRLDQLVHCPSAVPPLGAWAHLTDLSNTEDMEVDPMHMDPLQAAAPSHPSPTPCVLPHPSHSAWSDPMLPHGDKGGDLASCLGGGIHGHRLHQQHRHVHHKQGCFQLRSGRYGRRGAPTGPSTAVHAKQPQQPQQQGTAGEQSAALSLDIPNEFVPDWMRVHLEKSAGASDEGRWHVTTQRRFAQLGHEWRVVNTWRGVKCKWTDPLRQKLACKEAWKRGCQAMAMVY</sequence>
<comment type="caution">
    <text evidence="2">The sequence shown here is derived from an EMBL/GenBank/DDBJ whole genome shotgun (WGS) entry which is preliminary data.</text>
</comment>